<feature type="domain" description="Mitochondria-eating protein C-terminal" evidence="15">
    <location>
        <begin position="255"/>
        <end position="458"/>
    </location>
</feature>
<name>A0A2J7QI00_9NEOP</name>
<reference evidence="16 17" key="1">
    <citation type="submission" date="2017-12" db="EMBL/GenBank/DDBJ databases">
        <title>Hemimetabolous genomes reveal molecular basis of termite eusociality.</title>
        <authorList>
            <person name="Harrison M.C."/>
            <person name="Jongepier E."/>
            <person name="Robertson H.M."/>
            <person name="Arning N."/>
            <person name="Bitard-Feildel T."/>
            <person name="Chao H."/>
            <person name="Childers C.P."/>
            <person name="Dinh H."/>
            <person name="Doddapaneni H."/>
            <person name="Dugan S."/>
            <person name="Gowin J."/>
            <person name="Greiner C."/>
            <person name="Han Y."/>
            <person name="Hu H."/>
            <person name="Hughes D.S.T."/>
            <person name="Huylmans A.-K."/>
            <person name="Kemena C."/>
            <person name="Kremer L.P.M."/>
            <person name="Lee S.L."/>
            <person name="Lopez-Ezquerra A."/>
            <person name="Mallet L."/>
            <person name="Monroy-Kuhn J.M."/>
            <person name="Moser A."/>
            <person name="Murali S.C."/>
            <person name="Muzny D.M."/>
            <person name="Otani S."/>
            <person name="Piulachs M.-D."/>
            <person name="Poelchau M."/>
            <person name="Qu J."/>
            <person name="Schaub F."/>
            <person name="Wada-Katsumata A."/>
            <person name="Worley K.C."/>
            <person name="Xie Q."/>
            <person name="Ylla G."/>
            <person name="Poulsen M."/>
            <person name="Gibbs R.A."/>
            <person name="Schal C."/>
            <person name="Richards S."/>
            <person name="Belles X."/>
            <person name="Korb J."/>
            <person name="Bornberg-Bauer E."/>
        </authorList>
    </citation>
    <scope>NUCLEOTIDE SEQUENCE [LARGE SCALE GENOMIC DNA]</scope>
    <source>
        <tissue evidence="16">Whole body</tissue>
    </source>
</reference>
<evidence type="ECO:0000256" key="7">
    <source>
        <dbReference type="ARBA" id="ARBA00022787"/>
    </source>
</evidence>
<evidence type="ECO:0000256" key="1">
    <source>
        <dbReference type="ARBA" id="ARBA00004294"/>
    </source>
</evidence>
<dbReference type="AlphaFoldDB" id="A0A2J7QI00"/>
<evidence type="ECO:0000256" key="13">
    <source>
        <dbReference type="SAM" id="Coils"/>
    </source>
</evidence>
<dbReference type="GO" id="GO:0035694">
    <property type="term" value="P:mitochondrial protein catabolic process"/>
    <property type="evidence" value="ECO:0007669"/>
    <property type="project" value="InterPro"/>
</dbReference>
<evidence type="ECO:0000313" key="17">
    <source>
        <dbReference type="Proteomes" id="UP000235965"/>
    </source>
</evidence>
<evidence type="ECO:0000313" key="16">
    <source>
        <dbReference type="EMBL" id="PNF28209.1"/>
    </source>
</evidence>
<evidence type="ECO:0000256" key="14">
    <source>
        <dbReference type="SAM" id="MobiDB-lite"/>
    </source>
</evidence>
<keyword evidence="7" id="KW-1000">Mitochondrion outer membrane</keyword>
<feature type="region of interest" description="Disordered" evidence="14">
    <location>
        <begin position="99"/>
        <end position="163"/>
    </location>
</feature>
<organism evidence="16 17">
    <name type="scientific">Cryptotermes secundus</name>
    <dbReference type="NCBI Taxonomy" id="105785"/>
    <lineage>
        <taxon>Eukaryota</taxon>
        <taxon>Metazoa</taxon>
        <taxon>Ecdysozoa</taxon>
        <taxon>Arthropoda</taxon>
        <taxon>Hexapoda</taxon>
        <taxon>Insecta</taxon>
        <taxon>Pterygota</taxon>
        <taxon>Neoptera</taxon>
        <taxon>Polyneoptera</taxon>
        <taxon>Dictyoptera</taxon>
        <taxon>Blattodea</taxon>
        <taxon>Blattoidea</taxon>
        <taxon>Termitoidae</taxon>
        <taxon>Kalotermitidae</taxon>
        <taxon>Cryptotermitinae</taxon>
        <taxon>Cryptotermes</taxon>
    </lineage>
</organism>
<accession>A0A2J7QI00</accession>
<keyword evidence="9" id="KW-0446">Lipid-binding</keyword>
<dbReference type="GO" id="GO:0005741">
    <property type="term" value="C:mitochondrial outer membrane"/>
    <property type="evidence" value="ECO:0007669"/>
    <property type="project" value="UniProtKB-SubCell"/>
</dbReference>
<feature type="region of interest" description="Disordered" evidence="14">
    <location>
        <begin position="235"/>
        <end position="254"/>
    </location>
</feature>
<protein>
    <recommendedName>
        <fullName evidence="5">Mitochondria-eating protein</fullName>
    </recommendedName>
    <alternativeName>
        <fullName evidence="12">Spermatogenesis-associated protein 18</fullName>
    </alternativeName>
</protein>
<feature type="region of interest" description="Disordered" evidence="14">
    <location>
        <begin position="37"/>
        <end position="61"/>
    </location>
</feature>
<evidence type="ECO:0000259" key="15">
    <source>
        <dbReference type="Pfam" id="PF16026"/>
    </source>
</evidence>
<sequence length="458" mass="49906">MRHLSTSGGPITCPCTHEGKRTAKVRCKQVLELMKEVAEDEDDSSDISGYHSDSDSAIMMSGNSPYVSKRARYNFLSRSVRSSTKSSSVRTSVLLQQLSSSSGDSAGQRHQGLHHCSSGSDSPPHSLLVTDPTDCTKGSRSPDSSSTSSANSHSAGRPVTRSQIKHKNQLHKLNSAGSNSSCGAVTCCQGCQSRASLQVQPSSNDEELMTLRGEIRRLQTELGNTNARLQESEQQLKERLASPSASTEAPSDPGSLVRCYGNLYAAARVDALDSLDNLPALKDADELKSKILFSVVVLAFRSAQSLLALKKDHVRRILHIQPPAVTPQVGTVTPSDPEAAELERSVAVYLRKTVDKFDLTKSVEDVCCQIWATLYDYPCLKSCPGLVQYVKDAVRLAWGLVNQSPPFILEYEQRTLRRDVHVRFHSSNPESDQIRTYLWPALLEGAGGPCVHKAVVIT</sequence>
<feature type="compositionally biased region" description="Low complexity" evidence="14">
    <location>
        <begin position="139"/>
        <end position="154"/>
    </location>
</feature>
<evidence type="ECO:0000256" key="11">
    <source>
        <dbReference type="ARBA" id="ARBA00023136"/>
    </source>
</evidence>
<evidence type="ECO:0000256" key="2">
    <source>
        <dbReference type="ARBA" id="ARBA00004305"/>
    </source>
</evidence>
<comment type="caution">
    <text evidence="16">The sequence shown here is derived from an EMBL/GenBank/DDBJ whole genome shotgun (WGS) entry which is preliminary data.</text>
</comment>
<dbReference type="OrthoDB" id="6047381at2759"/>
<dbReference type="InParanoid" id="A0A2J7QI00"/>
<keyword evidence="11" id="KW-0472">Membrane</keyword>
<evidence type="ECO:0000256" key="10">
    <source>
        <dbReference type="ARBA" id="ARBA00023128"/>
    </source>
</evidence>
<evidence type="ECO:0000256" key="9">
    <source>
        <dbReference type="ARBA" id="ARBA00023121"/>
    </source>
</evidence>
<keyword evidence="6" id="KW-0963">Cytoplasm</keyword>
<evidence type="ECO:0000256" key="6">
    <source>
        <dbReference type="ARBA" id="ARBA00022490"/>
    </source>
</evidence>
<evidence type="ECO:0000256" key="3">
    <source>
        <dbReference type="ARBA" id="ARBA00004496"/>
    </source>
</evidence>
<dbReference type="GO" id="GO:0035695">
    <property type="term" value="P:mitophagy by internal vacuole formation"/>
    <property type="evidence" value="ECO:0007669"/>
    <property type="project" value="TreeGrafter"/>
</dbReference>
<dbReference type="Pfam" id="PF16026">
    <property type="entry name" value="MIEAP"/>
    <property type="match status" value="1"/>
</dbReference>
<comment type="similarity">
    <text evidence="4">Belongs to the MIEAP family.</text>
</comment>
<evidence type="ECO:0000256" key="12">
    <source>
        <dbReference type="ARBA" id="ARBA00032687"/>
    </source>
</evidence>
<evidence type="ECO:0000256" key="4">
    <source>
        <dbReference type="ARBA" id="ARBA00008233"/>
    </source>
</evidence>
<keyword evidence="17" id="KW-1185">Reference proteome</keyword>
<dbReference type="PANTHER" id="PTHR21771">
    <property type="entry name" value="MITOCHONDRIA-EATING PROTEIN-RELATED"/>
    <property type="match status" value="1"/>
</dbReference>
<keyword evidence="10" id="KW-0496">Mitochondrion</keyword>
<evidence type="ECO:0000256" key="5">
    <source>
        <dbReference type="ARBA" id="ARBA00019863"/>
    </source>
</evidence>
<dbReference type="GO" id="GO:0005759">
    <property type="term" value="C:mitochondrial matrix"/>
    <property type="evidence" value="ECO:0007669"/>
    <property type="project" value="UniProtKB-SubCell"/>
</dbReference>
<dbReference type="EMBL" id="NEVH01013964">
    <property type="protein sequence ID" value="PNF28209.1"/>
    <property type="molecule type" value="Genomic_DNA"/>
</dbReference>
<gene>
    <name evidence="16" type="ORF">B7P43_G07553</name>
</gene>
<dbReference type="Proteomes" id="UP000235965">
    <property type="component" value="Unassembled WGS sequence"/>
</dbReference>
<dbReference type="PANTHER" id="PTHR21771:SF1">
    <property type="entry name" value="MITOCHONDRIA-EATING PROTEIN"/>
    <property type="match status" value="1"/>
</dbReference>
<evidence type="ECO:0000256" key="8">
    <source>
        <dbReference type="ARBA" id="ARBA00023054"/>
    </source>
</evidence>
<comment type="subcellular location">
    <subcellularLocation>
        <location evidence="3">Cytoplasm</location>
    </subcellularLocation>
    <subcellularLocation>
        <location evidence="2">Mitochondrion matrix</location>
    </subcellularLocation>
    <subcellularLocation>
        <location evidence="1">Mitochondrion outer membrane</location>
    </subcellularLocation>
</comment>
<keyword evidence="8 13" id="KW-0175">Coiled coil</keyword>
<dbReference type="InterPro" id="IPR031981">
    <property type="entry name" value="MIEAP_C"/>
</dbReference>
<feature type="coiled-coil region" evidence="13">
    <location>
        <begin position="208"/>
        <end position="235"/>
    </location>
</feature>
<dbReference type="GO" id="GO:0008289">
    <property type="term" value="F:lipid binding"/>
    <property type="evidence" value="ECO:0007669"/>
    <property type="project" value="UniProtKB-KW"/>
</dbReference>
<dbReference type="InterPro" id="IPR026169">
    <property type="entry name" value="MIEAP"/>
</dbReference>
<proteinExistence type="inferred from homology"/>